<feature type="non-terminal residue" evidence="2">
    <location>
        <position position="1"/>
    </location>
</feature>
<evidence type="ECO:0000313" key="2">
    <source>
        <dbReference type="EMBL" id="KZV79885.1"/>
    </source>
</evidence>
<keyword evidence="3" id="KW-1185">Reference proteome</keyword>
<accession>A0A165B5X4</accession>
<dbReference type="AlphaFoldDB" id="A0A165B5X4"/>
<dbReference type="Proteomes" id="UP000077266">
    <property type="component" value="Unassembled WGS sequence"/>
</dbReference>
<dbReference type="OrthoDB" id="412006at2759"/>
<feature type="region of interest" description="Disordered" evidence="1">
    <location>
        <begin position="20"/>
        <end position="50"/>
    </location>
</feature>
<evidence type="ECO:0000313" key="3">
    <source>
        <dbReference type="Proteomes" id="UP000077266"/>
    </source>
</evidence>
<name>A0A165B5X4_EXIGL</name>
<feature type="non-terminal residue" evidence="2">
    <location>
        <position position="170"/>
    </location>
</feature>
<proteinExistence type="predicted"/>
<protein>
    <submittedName>
        <fullName evidence="2">Uncharacterized protein</fullName>
    </submittedName>
</protein>
<gene>
    <name evidence="2" type="ORF">EXIGLDRAFT_593350</name>
</gene>
<sequence length="170" mass="19111">SKRWWTRELTEMRRILGRLQRRARKRRASDEEKDAAQDGAGGPSRVPTLRDGNVVAETPEEKIKVLCKTFFPAQPAVVLDDIVNAVYPDPLPSEPVTLEEVSDFVAQLNPYSAPGPSITRNIVLQKCDDILSPLFRRFTQASFTLGHHALPAKEFTTLSLRKPGKPDYTK</sequence>
<evidence type="ECO:0000256" key="1">
    <source>
        <dbReference type="SAM" id="MobiDB-lite"/>
    </source>
</evidence>
<reference evidence="2 3" key="1">
    <citation type="journal article" date="2016" name="Mol. Biol. Evol.">
        <title>Comparative Genomics of Early-Diverging Mushroom-Forming Fungi Provides Insights into the Origins of Lignocellulose Decay Capabilities.</title>
        <authorList>
            <person name="Nagy L.G."/>
            <person name="Riley R."/>
            <person name="Tritt A."/>
            <person name="Adam C."/>
            <person name="Daum C."/>
            <person name="Floudas D."/>
            <person name="Sun H."/>
            <person name="Yadav J.S."/>
            <person name="Pangilinan J."/>
            <person name="Larsson K.H."/>
            <person name="Matsuura K."/>
            <person name="Barry K."/>
            <person name="Labutti K."/>
            <person name="Kuo R."/>
            <person name="Ohm R.A."/>
            <person name="Bhattacharya S.S."/>
            <person name="Shirouzu T."/>
            <person name="Yoshinaga Y."/>
            <person name="Martin F.M."/>
            <person name="Grigoriev I.V."/>
            <person name="Hibbett D.S."/>
        </authorList>
    </citation>
    <scope>NUCLEOTIDE SEQUENCE [LARGE SCALE GENOMIC DNA]</scope>
    <source>
        <strain evidence="2 3">HHB12029</strain>
    </source>
</reference>
<dbReference type="InParanoid" id="A0A165B5X4"/>
<dbReference type="EMBL" id="KV426548">
    <property type="protein sequence ID" value="KZV79885.1"/>
    <property type="molecule type" value="Genomic_DNA"/>
</dbReference>
<organism evidence="2 3">
    <name type="scientific">Exidia glandulosa HHB12029</name>
    <dbReference type="NCBI Taxonomy" id="1314781"/>
    <lineage>
        <taxon>Eukaryota</taxon>
        <taxon>Fungi</taxon>
        <taxon>Dikarya</taxon>
        <taxon>Basidiomycota</taxon>
        <taxon>Agaricomycotina</taxon>
        <taxon>Agaricomycetes</taxon>
        <taxon>Auriculariales</taxon>
        <taxon>Exidiaceae</taxon>
        <taxon>Exidia</taxon>
    </lineage>
</organism>